<evidence type="ECO:0000313" key="2">
    <source>
        <dbReference type="Proteomes" id="UP000803884"/>
    </source>
</evidence>
<dbReference type="Pfam" id="PF10604">
    <property type="entry name" value="Polyketide_cyc2"/>
    <property type="match status" value="1"/>
</dbReference>
<evidence type="ECO:0000313" key="1">
    <source>
        <dbReference type="EMBL" id="KAL1587628.1"/>
    </source>
</evidence>
<gene>
    <name evidence="1" type="ORF">WHR41_03639</name>
</gene>
<dbReference type="PANTHER" id="PTHR36166:SF1">
    <property type="entry name" value="SRPBCC DOMAIN-CONTAINING PROTEIN"/>
    <property type="match status" value="1"/>
</dbReference>
<dbReference type="AlphaFoldDB" id="A0AB34KWG1"/>
<comment type="caution">
    <text evidence="1">The sequence shown here is derived from an EMBL/GenBank/DDBJ whole genome shotgun (WGS) entry which is preliminary data.</text>
</comment>
<evidence type="ECO:0008006" key="3">
    <source>
        <dbReference type="Google" id="ProtNLM"/>
    </source>
</evidence>
<dbReference type="SUPFAM" id="SSF55961">
    <property type="entry name" value="Bet v1-like"/>
    <property type="match status" value="1"/>
</dbReference>
<dbReference type="Proteomes" id="UP000803884">
    <property type="component" value="Unassembled WGS sequence"/>
</dbReference>
<accession>A0AB34KWG1</accession>
<dbReference type="InterPro" id="IPR023393">
    <property type="entry name" value="START-like_dom_sf"/>
</dbReference>
<dbReference type="Gene3D" id="3.30.530.20">
    <property type="match status" value="1"/>
</dbReference>
<keyword evidence="2" id="KW-1185">Reference proteome</keyword>
<dbReference type="CDD" id="cd07822">
    <property type="entry name" value="SRPBCC_4"/>
    <property type="match status" value="1"/>
</dbReference>
<organism evidence="1 2">
    <name type="scientific">Cladosporium halotolerans</name>
    <dbReference type="NCBI Taxonomy" id="1052096"/>
    <lineage>
        <taxon>Eukaryota</taxon>
        <taxon>Fungi</taxon>
        <taxon>Dikarya</taxon>
        <taxon>Ascomycota</taxon>
        <taxon>Pezizomycotina</taxon>
        <taxon>Dothideomycetes</taxon>
        <taxon>Dothideomycetidae</taxon>
        <taxon>Cladosporiales</taxon>
        <taxon>Cladosporiaceae</taxon>
        <taxon>Cladosporium</taxon>
    </lineage>
</organism>
<dbReference type="PANTHER" id="PTHR36166">
    <property type="entry name" value="CHROMOSOME 9, WHOLE GENOME SHOTGUN SEQUENCE"/>
    <property type="match status" value="1"/>
</dbReference>
<proteinExistence type="predicted"/>
<dbReference type="InterPro" id="IPR019587">
    <property type="entry name" value="Polyketide_cyclase/dehydratase"/>
</dbReference>
<dbReference type="EMBL" id="JAAQHG020000009">
    <property type="protein sequence ID" value="KAL1587628.1"/>
    <property type="molecule type" value="Genomic_DNA"/>
</dbReference>
<dbReference type="GeneID" id="96005083"/>
<name>A0AB34KWG1_9PEZI</name>
<reference evidence="1 2" key="1">
    <citation type="journal article" date="2020" name="Microbiol. Resour. Announc.">
        <title>Draft Genome Sequence of a Cladosporium Species Isolated from the Mesophotic Ascidian Didemnum maculosum.</title>
        <authorList>
            <person name="Gioti A."/>
            <person name="Siaperas R."/>
            <person name="Nikolaivits E."/>
            <person name="Le Goff G."/>
            <person name="Ouazzani J."/>
            <person name="Kotoulas G."/>
            <person name="Topakas E."/>
        </authorList>
    </citation>
    <scope>NUCLEOTIDE SEQUENCE [LARGE SCALE GENOMIC DNA]</scope>
    <source>
        <strain evidence="1 2">TM138-S3</strain>
    </source>
</reference>
<sequence length="149" mass="16865">MVLILTEIEIGGDPAHVRDVFLDFAKLSEWHQGHFKSVEVQSRDGEIRKGDKVTITMEGATFSGVILENSERELIWRGSIYPIFCGDHFFRFQPSETNPGSTTFVQGEEFTGLLSFLMRPLFGWGFGTKTRSGFEKLNRDLRSRVEGGT</sequence>
<protein>
    <recommendedName>
        <fullName evidence="3">SRPBCC family protein</fullName>
    </recommendedName>
</protein>
<dbReference type="RefSeq" id="XP_069230733.1">
    <property type="nucleotide sequence ID" value="XM_069372245.1"/>
</dbReference>